<dbReference type="CTD" id="9815131"/>
<evidence type="ECO:0000259" key="11">
    <source>
        <dbReference type="SMART" id="SM01390"/>
    </source>
</evidence>
<dbReference type="GO" id="GO:0032040">
    <property type="term" value="C:small-subunit processome"/>
    <property type="evidence" value="ECO:0007669"/>
    <property type="project" value="TreeGrafter"/>
</dbReference>
<dbReference type="EMBL" id="DS268411">
    <property type="protein sequence ID" value="EFP02859.1"/>
    <property type="molecule type" value="Genomic_DNA"/>
</dbReference>
<dbReference type="Pfam" id="PF00163">
    <property type="entry name" value="Ribosomal_S4"/>
    <property type="match status" value="1"/>
</dbReference>
<evidence type="ECO:0000256" key="5">
    <source>
        <dbReference type="ARBA" id="ARBA00023242"/>
    </source>
</evidence>
<reference evidence="12" key="1">
    <citation type="submission" date="2007-07" db="EMBL/GenBank/DDBJ databases">
        <title>PCAP assembly of the Caenorhabditis remanei genome.</title>
        <authorList>
            <consortium name="The Caenorhabditis remanei Sequencing Consortium"/>
            <person name="Wilson R.K."/>
        </authorList>
    </citation>
    <scope>NUCLEOTIDE SEQUENCE [LARGE SCALE GENOMIC DNA]</scope>
    <source>
        <strain evidence="12">PB4641</strain>
    </source>
</reference>
<evidence type="ECO:0000256" key="8">
    <source>
        <dbReference type="ARBA" id="ARBA00072223"/>
    </source>
</evidence>
<dbReference type="PROSITE" id="PS50889">
    <property type="entry name" value="S4"/>
    <property type="match status" value="1"/>
</dbReference>
<dbReference type="GO" id="GO:0019843">
    <property type="term" value="F:rRNA binding"/>
    <property type="evidence" value="ECO:0007669"/>
    <property type="project" value="InterPro"/>
</dbReference>
<protein>
    <recommendedName>
        <fullName evidence="7">U3 small nucleolar ribonucleoprotein protein IMP3</fullName>
    </recommendedName>
    <alternativeName>
        <fullName evidence="8">U3 small nucleolar ribonucleoprotein protein imp3</fullName>
    </alternativeName>
</protein>
<dbReference type="InParanoid" id="E3LMW0"/>
<organism evidence="13">
    <name type="scientific">Caenorhabditis remanei</name>
    <name type="common">Caenorhabditis vulgaris</name>
    <dbReference type="NCBI Taxonomy" id="31234"/>
    <lineage>
        <taxon>Eukaryota</taxon>
        <taxon>Metazoa</taxon>
        <taxon>Ecdysozoa</taxon>
        <taxon>Nematoda</taxon>
        <taxon>Chromadorea</taxon>
        <taxon>Rhabditida</taxon>
        <taxon>Rhabditina</taxon>
        <taxon>Rhabditomorpha</taxon>
        <taxon>Rhabditoidea</taxon>
        <taxon>Rhabditidae</taxon>
        <taxon>Peloderinae</taxon>
        <taxon>Caenorhabditis</taxon>
    </lineage>
</organism>
<dbReference type="STRING" id="31234.E3LMW0"/>
<dbReference type="GO" id="GO:0034457">
    <property type="term" value="C:Mpp10 complex"/>
    <property type="evidence" value="ECO:0007669"/>
    <property type="project" value="TreeGrafter"/>
</dbReference>
<dbReference type="AlphaFoldDB" id="E3LMW0"/>
<dbReference type="FunCoup" id="E3LMW0">
    <property type="interactions" value="945"/>
</dbReference>
<accession>E3LMW0</accession>
<dbReference type="GO" id="GO:0006364">
    <property type="term" value="P:rRNA processing"/>
    <property type="evidence" value="ECO:0007669"/>
    <property type="project" value="TreeGrafter"/>
</dbReference>
<dbReference type="InterPro" id="IPR036986">
    <property type="entry name" value="S4_RNA-bd_sf"/>
</dbReference>
<dbReference type="PANTHER" id="PTHR11831">
    <property type="entry name" value="30S 40S RIBOSOMAL PROTEIN"/>
    <property type="match status" value="1"/>
</dbReference>
<name>E3LMW0_CAERE</name>
<proteinExistence type="inferred from homology"/>
<dbReference type="CDD" id="cd00165">
    <property type="entry name" value="S4"/>
    <property type="match status" value="1"/>
</dbReference>
<dbReference type="Pfam" id="PF01479">
    <property type="entry name" value="S4"/>
    <property type="match status" value="1"/>
</dbReference>
<dbReference type="GO" id="GO:0042274">
    <property type="term" value="P:ribosomal small subunit biogenesis"/>
    <property type="evidence" value="ECO:0007669"/>
    <property type="project" value="TreeGrafter"/>
</dbReference>
<comment type="subcellular location">
    <subcellularLocation>
        <location evidence="1">Nucleus</location>
        <location evidence="1">Nucleolus</location>
    </subcellularLocation>
</comment>
<evidence type="ECO:0000313" key="12">
    <source>
        <dbReference type="EMBL" id="EFP02859.1"/>
    </source>
</evidence>
<feature type="domain" description="RNA-binding S4" evidence="10">
    <location>
        <begin position="155"/>
        <end position="222"/>
    </location>
</feature>
<keyword evidence="3" id="KW-0690">Ribosome biogenesis</keyword>
<dbReference type="Proteomes" id="UP000008281">
    <property type="component" value="Unassembled WGS sequence"/>
</dbReference>
<evidence type="ECO:0000256" key="3">
    <source>
        <dbReference type="ARBA" id="ARBA00022517"/>
    </source>
</evidence>
<dbReference type="KEGG" id="crq:GCK72_001848"/>
<dbReference type="OrthoDB" id="10248812at2759"/>
<dbReference type="HOGENOM" id="CLU_097281_0_0_1"/>
<evidence type="ECO:0000256" key="9">
    <source>
        <dbReference type="PROSITE-ProRule" id="PRU00182"/>
    </source>
</evidence>
<dbReference type="InterPro" id="IPR002942">
    <property type="entry name" value="S4_RNA-bd"/>
</dbReference>
<dbReference type="FunFam" id="3.10.290.10:FF:000006">
    <property type="entry name" value="U3 small nucleolar ribonucleoprotein IMP3"/>
    <property type="match status" value="1"/>
</dbReference>
<dbReference type="PANTHER" id="PTHR11831:SF1">
    <property type="entry name" value="U3 SMALL NUCLEOLAR RIBONUCLEOPROTEIN PROTEIN IMP3"/>
    <property type="match status" value="1"/>
</dbReference>
<sequence>MTSVKKNHELRVLNIFGLENPLIFLNCHSSSLFCTVLHRFSEKRTLEMVRKLKTHEQKLLKKTDFMSWQVDQQGRQGDMLKKFHVTKREHYALYNTLATKSRELAELIKNLPYSDPFREKCTDDVLTKFYAAGLVPTGDTLERVGRVTGASFARRRLPVVMRNIGMVESVKTASDLVEQGHVRIGTKLVTDPAFMVTRASEDMITWTNASKIKRHVMDYNNTRDDFDLMD</sequence>
<evidence type="ECO:0000256" key="6">
    <source>
        <dbReference type="ARBA" id="ARBA00023274"/>
    </source>
</evidence>
<dbReference type="eggNOG" id="KOG4655">
    <property type="taxonomic scope" value="Eukaryota"/>
</dbReference>
<evidence type="ECO:0000256" key="4">
    <source>
        <dbReference type="ARBA" id="ARBA00022884"/>
    </source>
</evidence>
<dbReference type="OMA" id="CLMVQKQ"/>
<dbReference type="InterPro" id="IPR001912">
    <property type="entry name" value="Ribosomal_uS4_N"/>
</dbReference>
<evidence type="ECO:0000256" key="7">
    <source>
        <dbReference type="ARBA" id="ARBA00069727"/>
    </source>
</evidence>
<dbReference type="InterPro" id="IPR022801">
    <property type="entry name" value="Ribosomal_uS4"/>
</dbReference>
<dbReference type="RefSeq" id="XP_003114724.2">
    <property type="nucleotide sequence ID" value="XM_003114676.2"/>
</dbReference>
<feature type="domain" description="Small ribosomal subunit protein uS4 N-terminal" evidence="11">
    <location>
        <begin position="51"/>
        <end position="154"/>
    </location>
</feature>
<dbReference type="GO" id="GO:0030515">
    <property type="term" value="F:snoRNA binding"/>
    <property type="evidence" value="ECO:0007669"/>
    <property type="project" value="TreeGrafter"/>
</dbReference>
<keyword evidence="5" id="KW-0539">Nucleus</keyword>
<evidence type="ECO:0000256" key="2">
    <source>
        <dbReference type="ARBA" id="ARBA00007465"/>
    </source>
</evidence>
<dbReference type="SUPFAM" id="SSF55174">
    <property type="entry name" value="Alpha-L RNA-binding motif"/>
    <property type="match status" value="1"/>
</dbReference>
<dbReference type="SMART" id="SM00363">
    <property type="entry name" value="S4"/>
    <property type="match status" value="1"/>
</dbReference>
<evidence type="ECO:0000259" key="10">
    <source>
        <dbReference type="SMART" id="SM00363"/>
    </source>
</evidence>
<keyword evidence="4 9" id="KW-0694">RNA-binding</keyword>
<evidence type="ECO:0000256" key="1">
    <source>
        <dbReference type="ARBA" id="ARBA00004604"/>
    </source>
</evidence>
<comment type="similarity">
    <text evidence="2">Belongs to the universal ribosomal protein uS4 family.</text>
</comment>
<dbReference type="SMART" id="SM01390">
    <property type="entry name" value="Ribosomal_S4"/>
    <property type="match status" value="1"/>
</dbReference>
<keyword evidence="6" id="KW-0687">Ribonucleoprotein</keyword>
<gene>
    <name evidence="12" type="ORF">CRE_28209</name>
</gene>
<dbReference type="Gene3D" id="3.10.290.10">
    <property type="entry name" value="RNA-binding S4 domain"/>
    <property type="match status" value="1"/>
</dbReference>
<evidence type="ECO:0000313" key="13">
    <source>
        <dbReference type="Proteomes" id="UP000008281"/>
    </source>
</evidence>
<dbReference type="GeneID" id="9815131"/>
<keyword evidence="13" id="KW-1185">Reference proteome</keyword>